<feature type="transmembrane region" description="Helical" evidence="1">
    <location>
        <begin position="863"/>
        <end position="883"/>
    </location>
</feature>
<reference evidence="2" key="1">
    <citation type="submission" date="2021-02" db="EMBL/GenBank/DDBJ databases">
        <authorList>
            <person name="Nowell W R."/>
        </authorList>
    </citation>
    <scope>NUCLEOTIDE SEQUENCE</scope>
</reference>
<gene>
    <name evidence="2" type="ORF">EDS130_LOCUS34816</name>
</gene>
<feature type="transmembrane region" description="Helical" evidence="1">
    <location>
        <begin position="911"/>
        <end position="931"/>
    </location>
</feature>
<dbReference type="OrthoDB" id="9993162at2759"/>
<keyword evidence="1" id="KW-1133">Transmembrane helix</keyword>
<evidence type="ECO:0000256" key="1">
    <source>
        <dbReference type="SAM" id="Phobius"/>
    </source>
</evidence>
<evidence type="ECO:0000313" key="3">
    <source>
        <dbReference type="Proteomes" id="UP000663852"/>
    </source>
</evidence>
<feature type="transmembrane region" description="Helical" evidence="1">
    <location>
        <begin position="834"/>
        <end position="856"/>
    </location>
</feature>
<dbReference type="EMBL" id="CAJNOJ010000296">
    <property type="protein sequence ID" value="CAF1379027.1"/>
    <property type="molecule type" value="Genomic_DNA"/>
</dbReference>
<sequence>MQTVQASIISLHSDLKTISSLQSNTNKLQIPNIPDEHIIILDEHAQIIFTSQYTSDQIIRGIKNWEILRKFFCDDSNVDSVENNISQYILQTVRQLTPKHMTEFMLKLCKYRAAYIDDLLDQLMKLFPNQIIVENEAGSRDPESDYDIRLASTDGSDVDIDACVMFNAFFSLHWHLPSGIVFDTNLYPRDMGAIEPKYKVKGTGLGIFLHLPCDYPYYFFYEVNDYKQNKISAVQLRRYMTGKEWQLYMDIRKKTHPDESVETFFHDVDKTYWKHTMHLLSHIRKPNQLITDALNEIKNIKPTIGTSTYDTTKFEALWNRIAQEQKHVLMERANMLYSKYLRQARQIERNIRVRKDRYEDSILTPILRIPPSEMRYTDALIVSMRHKYAKAIYFAHDACVAEGALFYTGVDQYNNHADLSFVKNRRVRANLITNNQLYQSINEQYAGFLKDIKHYSCENNNDGRVIYRSSKYLFRLLNTIIDSGRHRWNRMRFEHNEDTKSLKTMLEELLLPIRKSKYPFDGLSAIYRAQISECFALAIFATDSQLEKYWQYRKSTLEQSNTLFKYKDQQWEFIRTSNYTSEVKRLLVNDLQASAVQLRENNSNGDIFLNIKLLLIADHPEDSYVVIDMDTDSHYESALSVLPEKPSILTQYKSSVNQIFINCKEKICHNYFRGTFDHVPDIVRYLLDWNVSRFNIVTKYPRREEYRRVKQSKVYDYITFKDYFVGIMLGIILACIQMFLIAPIMFLTKPINKSIWILRTLCKLHQPSDRIFLNMRAAHRTLITQYILVVHNYRIIDTGITIADAYGTSKLWVGYIIAFMRLLCIIFVEGIIWFSWISLILTIISTTAIKTLLAYLYIIRDMYLTCSLGVCAITIILNTWTTIRRQYLLPTSKNVQYLATIRENQSTRASYISMLSYIILGIVLNIVLILLGDYHTYEQWFNIIPFSRFVDVRSTDFNSVQLVALVITQGVANTLIGVVYENAGGEGRIPDYELSCRDRIDRKEWLNFPVGTICSLLKFIKRRRAESSKIIP</sequence>
<feature type="transmembrane region" description="Helical" evidence="1">
    <location>
        <begin position="723"/>
        <end position="747"/>
    </location>
</feature>
<organism evidence="2 3">
    <name type="scientific">Adineta ricciae</name>
    <name type="common">Rotifer</name>
    <dbReference type="NCBI Taxonomy" id="249248"/>
    <lineage>
        <taxon>Eukaryota</taxon>
        <taxon>Metazoa</taxon>
        <taxon>Spiralia</taxon>
        <taxon>Gnathifera</taxon>
        <taxon>Rotifera</taxon>
        <taxon>Eurotatoria</taxon>
        <taxon>Bdelloidea</taxon>
        <taxon>Adinetida</taxon>
        <taxon>Adinetidae</taxon>
        <taxon>Adineta</taxon>
    </lineage>
</organism>
<comment type="caution">
    <text evidence="2">The sequence shown here is derived from an EMBL/GenBank/DDBJ whole genome shotgun (WGS) entry which is preliminary data.</text>
</comment>
<feature type="transmembrane region" description="Helical" evidence="1">
    <location>
        <begin position="811"/>
        <end position="828"/>
    </location>
</feature>
<proteinExistence type="predicted"/>
<dbReference type="AlphaFoldDB" id="A0A815JFZ4"/>
<keyword evidence="1" id="KW-0812">Transmembrane</keyword>
<accession>A0A815JFZ4</accession>
<protein>
    <submittedName>
        <fullName evidence="2">Uncharacterized protein</fullName>
    </submittedName>
</protein>
<dbReference type="Proteomes" id="UP000663852">
    <property type="component" value="Unassembled WGS sequence"/>
</dbReference>
<name>A0A815JFZ4_ADIRI</name>
<keyword evidence="1" id="KW-0472">Membrane</keyword>
<evidence type="ECO:0000313" key="2">
    <source>
        <dbReference type="EMBL" id="CAF1379027.1"/>
    </source>
</evidence>